<dbReference type="Pfam" id="PF04718">
    <property type="entry name" value="ATP-synt_G"/>
    <property type="match status" value="1"/>
</dbReference>
<evidence type="ECO:0000256" key="6">
    <source>
        <dbReference type="ARBA" id="ARBA00023065"/>
    </source>
</evidence>
<evidence type="ECO:0000256" key="3">
    <source>
        <dbReference type="ARBA" id="ARBA00022448"/>
    </source>
</evidence>
<keyword evidence="4" id="KW-0138">CF(0)</keyword>
<dbReference type="InterPro" id="IPR006808">
    <property type="entry name" value="ATP_synth_F0_gsu_mt"/>
</dbReference>
<evidence type="ECO:0000256" key="8">
    <source>
        <dbReference type="ARBA" id="ARBA00023136"/>
    </source>
</evidence>
<keyword evidence="8 10" id="KW-0472">Membrane</keyword>
<comment type="subcellular location">
    <subcellularLocation>
        <location evidence="1">Mitochondrion membrane</location>
    </subcellularLocation>
</comment>
<keyword evidence="9" id="KW-0066">ATP synthesis</keyword>
<evidence type="ECO:0000313" key="11">
    <source>
        <dbReference type="Proteomes" id="UP000046393"/>
    </source>
</evidence>
<keyword evidence="10" id="KW-0812">Transmembrane</keyword>
<evidence type="ECO:0000256" key="10">
    <source>
        <dbReference type="SAM" id="Phobius"/>
    </source>
</evidence>
<dbReference type="Proteomes" id="UP000046393">
    <property type="component" value="Unplaced"/>
</dbReference>
<dbReference type="GO" id="GO:0015986">
    <property type="term" value="P:proton motive force-driven ATP synthesis"/>
    <property type="evidence" value="ECO:0007669"/>
    <property type="project" value="InterPro"/>
</dbReference>
<dbReference type="GO" id="GO:0031966">
    <property type="term" value="C:mitochondrial membrane"/>
    <property type="evidence" value="ECO:0007669"/>
    <property type="project" value="UniProtKB-SubCell"/>
</dbReference>
<dbReference type="GO" id="GO:0045259">
    <property type="term" value="C:proton-transporting ATP synthase complex"/>
    <property type="evidence" value="ECO:0007669"/>
    <property type="project" value="UniProtKB-KW"/>
</dbReference>
<evidence type="ECO:0000256" key="1">
    <source>
        <dbReference type="ARBA" id="ARBA00004325"/>
    </source>
</evidence>
<evidence type="ECO:0000256" key="5">
    <source>
        <dbReference type="ARBA" id="ARBA00022781"/>
    </source>
</evidence>
<proteinExistence type="inferred from homology"/>
<accession>A0A0N5AHY9</accession>
<evidence type="ECO:0000256" key="9">
    <source>
        <dbReference type="ARBA" id="ARBA00023310"/>
    </source>
</evidence>
<protein>
    <submittedName>
        <fullName evidence="12">ATP synthase protein MI25</fullName>
    </submittedName>
</protein>
<keyword evidence="6" id="KW-0406">Ion transport</keyword>
<keyword evidence="11" id="KW-1185">Reference proteome</keyword>
<keyword evidence="5" id="KW-0375">Hydrogen ion transport</keyword>
<keyword evidence="10" id="KW-1133">Transmembrane helix</keyword>
<evidence type="ECO:0000313" key="12">
    <source>
        <dbReference type="WBParaSite" id="SMUV_0000401001-mRNA-1"/>
    </source>
</evidence>
<evidence type="ECO:0000256" key="7">
    <source>
        <dbReference type="ARBA" id="ARBA00023128"/>
    </source>
</evidence>
<keyword evidence="3" id="KW-0813">Transport</keyword>
<dbReference type="AlphaFoldDB" id="A0A0N5AHY9"/>
<organism evidence="11 12">
    <name type="scientific">Syphacia muris</name>
    <dbReference type="NCBI Taxonomy" id="451379"/>
    <lineage>
        <taxon>Eukaryota</taxon>
        <taxon>Metazoa</taxon>
        <taxon>Ecdysozoa</taxon>
        <taxon>Nematoda</taxon>
        <taxon>Chromadorea</taxon>
        <taxon>Rhabditida</taxon>
        <taxon>Spirurina</taxon>
        <taxon>Oxyuridomorpha</taxon>
        <taxon>Oxyuroidea</taxon>
        <taxon>Oxyuridae</taxon>
        <taxon>Syphacia</taxon>
    </lineage>
</organism>
<feature type="transmembrane region" description="Helical" evidence="10">
    <location>
        <begin position="101"/>
        <end position="117"/>
    </location>
</feature>
<dbReference type="GO" id="GO:0015078">
    <property type="term" value="F:proton transmembrane transporter activity"/>
    <property type="evidence" value="ECO:0007669"/>
    <property type="project" value="InterPro"/>
</dbReference>
<evidence type="ECO:0000256" key="4">
    <source>
        <dbReference type="ARBA" id="ARBA00022547"/>
    </source>
</evidence>
<reference evidence="12" key="1">
    <citation type="submission" date="2017-02" db="UniProtKB">
        <authorList>
            <consortium name="WormBaseParasite"/>
        </authorList>
    </citation>
    <scope>IDENTIFICATION</scope>
</reference>
<dbReference type="WBParaSite" id="SMUV_0000401001-mRNA-1">
    <property type="protein sequence ID" value="SMUV_0000401001-mRNA-1"/>
    <property type="gene ID" value="SMUV_0000401001"/>
</dbReference>
<dbReference type="STRING" id="451379.A0A0N5AHY9"/>
<name>A0A0N5AHY9_9BILA</name>
<comment type="similarity">
    <text evidence="2">Belongs to the ATPase g subunit family.</text>
</comment>
<keyword evidence="7" id="KW-0496">Mitochondrion</keyword>
<sequence length="153" mass="18170">MKDEEWKIIDRVKRFLKVFHWNNMSARRKLNLCEKLANMFGVLYRYHAREMPRRLAILKDIFCKELAPPKPSEFARIKKDVLAVNLVLRHGEYKNYTVREALVYGAIVLEIMFWFFIGEAVGRRNLCGYIVPRTYISKATRRAIEKKSNQSTL</sequence>
<evidence type="ECO:0000256" key="2">
    <source>
        <dbReference type="ARBA" id="ARBA00005699"/>
    </source>
</evidence>